<feature type="transmembrane region" description="Helical" evidence="2">
    <location>
        <begin position="247"/>
        <end position="270"/>
    </location>
</feature>
<proteinExistence type="predicted"/>
<dbReference type="GO" id="GO:0003676">
    <property type="term" value="F:nucleic acid binding"/>
    <property type="evidence" value="ECO:0007669"/>
    <property type="project" value="InterPro"/>
</dbReference>
<evidence type="ECO:0000256" key="1">
    <source>
        <dbReference type="SAM" id="MobiDB-lite"/>
    </source>
</evidence>
<dbReference type="AlphaFoldDB" id="A0A8J5M2H0"/>
<feature type="transmembrane region" description="Helical" evidence="2">
    <location>
        <begin position="368"/>
        <end position="390"/>
    </location>
</feature>
<dbReference type="Proteomes" id="UP000709295">
    <property type="component" value="Unassembled WGS sequence"/>
</dbReference>
<gene>
    <name evidence="4" type="ORF">JG688_00009314</name>
</gene>
<dbReference type="PANTHER" id="PTHR47251">
    <property type="entry name" value="FINGER DOMAIN PROTEIN, PUTATIVE (AFU_ORTHOLOGUE AFUA_3G04180)-RELATED"/>
    <property type="match status" value="1"/>
</dbReference>
<reference evidence="4" key="1">
    <citation type="submission" date="2021-01" db="EMBL/GenBank/DDBJ databases">
        <title>Phytophthora aleatoria, a newly-described species from Pinus radiata is distinct from Phytophthora cactorum isolates based on comparative genomics.</title>
        <authorList>
            <person name="Mcdougal R."/>
            <person name="Panda P."/>
            <person name="Williams N."/>
            <person name="Studholme D.J."/>
        </authorList>
    </citation>
    <scope>NUCLEOTIDE SEQUENCE</scope>
    <source>
        <strain evidence="4">NZFS 4037</strain>
    </source>
</reference>
<evidence type="ECO:0000313" key="4">
    <source>
        <dbReference type="EMBL" id="KAG6961020.1"/>
    </source>
</evidence>
<dbReference type="SMART" id="SM00443">
    <property type="entry name" value="G_patch"/>
    <property type="match status" value="1"/>
</dbReference>
<keyword evidence="2" id="KW-0812">Transmembrane</keyword>
<keyword evidence="2" id="KW-1133">Transmembrane helix</keyword>
<protein>
    <recommendedName>
        <fullName evidence="3">G-patch domain-containing protein</fullName>
    </recommendedName>
</protein>
<sequence>MEIDDAPFVPATERALDASNCGYRLLMKMGWRSGSGLGKREQGIVEPLKMKENLVCLGLGKAEEYDKVTQLATRERRKLGAEVEETAEQTAAREAKGAKEEQLKAQYKTVVEMENHLSSYDHHHTKRLRELQQQKRRAGSEEAQHVKRRKEQQQEEVMLQKRIAAQTQAAQSKTMETKETTVAATNDVDTKEKSMETTKIGFSFVLLGFHAACVLYLIVMAATYFAMTKTENASYVPIWSDTGFKHFKGFGAIYLSIAALHVIQVLRIFYLSIRHKRLVLHCERSNSYCKDACKSTKCSPWCFDMLFAVRELVVLGCLSYQAYQSSKLVPRVELNNLNAAVLIVACWLTPLIQILLRKSIALSRATSLLSSFVVCTFLAKVMQSLVYIQYTDVFSMDVMVFATKMIYDPTFLAVITPENRMMFATTVGDFVSKFLPLLGSFVSLVMLEGVVSRRGEKVTPNTCVDATAKVDPNVNVTVETLDSPEGAAEPARLEAGTSTKALGESRTAENASQAATNHSVCTWAFVAAKFSCIVWGILVLAFHLKAQSQHKTIPTGCFSTTRPWFSSKVSCLAFVFNCVDQAAMSPTNEAFEALNLDTELLGSLSIVNCPALMVPSVIQSFPQLQSVQIFNTALYSWGSDAALTQEFHPRLKSIVLISVKMAAFPEGLMGVLPYSLMNLQFFATMLPSLPSDLGAKWGGADRPLISRVGFEYGILSPATVPPETFQLPVKSLSLAGNFFLFQIPTLAAVTSTFLPQLTLDGAPLMALPPIIDPTFKIGDLSLEGTKVSTLPDWTESQVLSPMHLYGSAFCLTSTDAQKTEANGICDTSRWGTTLPKSPIERMEEVYGKASA</sequence>
<keyword evidence="5" id="KW-1185">Reference proteome</keyword>
<dbReference type="InterPro" id="IPR000467">
    <property type="entry name" value="G_patch_dom"/>
</dbReference>
<name>A0A8J5M2H0_9STRA</name>
<evidence type="ECO:0000259" key="3">
    <source>
        <dbReference type="PROSITE" id="PS50174"/>
    </source>
</evidence>
<accession>A0A8J5M2H0</accession>
<dbReference type="Pfam" id="PF01585">
    <property type="entry name" value="G-patch"/>
    <property type="match status" value="1"/>
</dbReference>
<feature type="transmembrane region" description="Helical" evidence="2">
    <location>
        <begin position="430"/>
        <end position="447"/>
    </location>
</feature>
<dbReference type="PANTHER" id="PTHR47251:SF1">
    <property type="entry name" value="FINGER DOMAIN PROTEIN, PUTATIVE (AFU_ORTHOLOGUE AFUA_3G04180)-RELATED"/>
    <property type="match status" value="1"/>
</dbReference>
<feature type="region of interest" description="Disordered" evidence="1">
    <location>
        <begin position="121"/>
        <end position="151"/>
    </location>
</feature>
<organism evidence="4 5">
    <name type="scientific">Phytophthora aleatoria</name>
    <dbReference type="NCBI Taxonomy" id="2496075"/>
    <lineage>
        <taxon>Eukaryota</taxon>
        <taxon>Sar</taxon>
        <taxon>Stramenopiles</taxon>
        <taxon>Oomycota</taxon>
        <taxon>Peronosporomycetes</taxon>
        <taxon>Peronosporales</taxon>
        <taxon>Peronosporaceae</taxon>
        <taxon>Phytophthora</taxon>
    </lineage>
</organism>
<keyword evidence="2" id="KW-0472">Membrane</keyword>
<evidence type="ECO:0000256" key="2">
    <source>
        <dbReference type="SAM" id="Phobius"/>
    </source>
</evidence>
<feature type="transmembrane region" description="Helical" evidence="2">
    <location>
        <begin position="335"/>
        <end position="356"/>
    </location>
</feature>
<feature type="transmembrane region" description="Helical" evidence="2">
    <location>
        <begin position="520"/>
        <end position="544"/>
    </location>
</feature>
<feature type="compositionally biased region" description="Basic and acidic residues" evidence="1">
    <location>
        <begin position="121"/>
        <end position="145"/>
    </location>
</feature>
<feature type="domain" description="G-patch" evidence="3">
    <location>
        <begin position="18"/>
        <end position="64"/>
    </location>
</feature>
<dbReference type="PROSITE" id="PS50174">
    <property type="entry name" value="G_PATCH"/>
    <property type="match status" value="1"/>
</dbReference>
<evidence type="ECO:0000313" key="5">
    <source>
        <dbReference type="Proteomes" id="UP000709295"/>
    </source>
</evidence>
<dbReference type="EMBL" id="JAENGY010000528">
    <property type="protein sequence ID" value="KAG6961020.1"/>
    <property type="molecule type" value="Genomic_DNA"/>
</dbReference>
<feature type="transmembrane region" description="Helical" evidence="2">
    <location>
        <begin position="200"/>
        <end position="227"/>
    </location>
</feature>
<comment type="caution">
    <text evidence="4">The sequence shown here is derived from an EMBL/GenBank/DDBJ whole genome shotgun (WGS) entry which is preliminary data.</text>
</comment>